<dbReference type="Proteomes" id="UP001303046">
    <property type="component" value="Unassembled WGS sequence"/>
</dbReference>
<gene>
    <name evidence="1" type="primary">Necator_chrIII.g11766</name>
    <name evidence="1" type="ORF">RB195_011001</name>
</gene>
<evidence type="ECO:0000313" key="2">
    <source>
        <dbReference type="Proteomes" id="UP001303046"/>
    </source>
</evidence>
<protein>
    <submittedName>
        <fullName evidence="1">Uncharacterized protein</fullName>
    </submittedName>
</protein>
<proteinExistence type="predicted"/>
<keyword evidence="2" id="KW-1185">Reference proteome</keyword>
<accession>A0ABR1D3P5</accession>
<evidence type="ECO:0000313" key="1">
    <source>
        <dbReference type="EMBL" id="KAK6744041.1"/>
    </source>
</evidence>
<name>A0ABR1D3P5_NECAM</name>
<reference evidence="1 2" key="1">
    <citation type="submission" date="2023-08" db="EMBL/GenBank/DDBJ databases">
        <title>A Necator americanus chromosomal reference genome.</title>
        <authorList>
            <person name="Ilik V."/>
            <person name="Petrzelkova K.J."/>
            <person name="Pardy F."/>
            <person name="Fuh T."/>
            <person name="Niatou-Singa F.S."/>
            <person name="Gouil Q."/>
            <person name="Baker L."/>
            <person name="Ritchie M.E."/>
            <person name="Jex A.R."/>
            <person name="Gazzola D."/>
            <person name="Li H."/>
            <person name="Toshio Fujiwara R."/>
            <person name="Zhan B."/>
            <person name="Aroian R.V."/>
            <person name="Pafco B."/>
            <person name="Schwarz E.M."/>
        </authorList>
    </citation>
    <scope>NUCLEOTIDE SEQUENCE [LARGE SCALE GENOMIC DNA]</scope>
    <source>
        <strain evidence="1 2">Aroian</strain>
        <tissue evidence="1">Whole animal</tissue>
    </source>
</reference>
<sequence length="235" mass="26547">MHRKDSPDSERQPGTAAKAKTIIDDFNDKINPRRTPEELHIGILGLQGNEQIQLKTDASTCFVEFGQHSFPLADARCYQYDVISKAQMVSCIEIVSDSSLHVNDDILVEWRISGCEVAVQLSEYLMYGVGTPWLSKVSKIASASTESESFFKSVKRGDKKDFEEGRAEVLAEAAEARKSVHYVHRDFTNRKTKMIALRIPKGRTITSGKGMEKIIYDFYTVLFDSHVHLPPHHLM</sequence>
<organism evidence="1 2">
    <name type="scientific">Necator americanus</name>
    <name type="common">Human hookworm</name>
    <dbReference type="NCBI Taxonomy" id="51031"/>
    <lineage>
        <taxon>Eukaryota</taxon>
        <taxon>Metazoa</taxon>
        <taxon>Ecdysozoa</taxon>
        <taxon>Nematoda</taxon>
        <taxon>Chromadorea</taxon>
        <taxon>Rhabditida</taxon>
        <taxon>Rhabditina</taxon>
        <taxon>Rhabditomorpha</taxon>
        <taxon>Strongyloidea</taxon>
        <taxon>Ancylostomatidae</taxon>
        <taxon>Bunostominae</taxon>
        <taxon>Necator</taxon>
    </lineage>
</organism>
<dbReference type="EMBL" id="JAVFWL010000003">
    <property type="protein sequence ID" value="KAK6744041.1"/>
    <property type="molecule type" value="Genomic_DNA"/>
</dbReference>
<comment type="caution">
    <text evidence="1">The sequence shown here is derived from an EMBL/GenBank/DDBJ whole genome shotgun (WGS) entry which is preliminary data.</text>
</comment>